<dbReference type="GO" id="GO:0007165">
    <property type="term" value="P:signal transduction"/>
    <property type="evidence" value="ECO:0007669"/>
    <property type="project" value="UniProtKB-KW"/>
</dbReference>
<dbReference type="InterPro" id="IPR029151">
    <property type="entry name" value="Sensor-like_sf"/>
</dbReference>
<dbReference type="EMBL" id="FQXG01000002">
    <property type="protein sequence ID" value="SHH28663.1"/>
    <property type="molecule type" value="Genomic_DNA"/>
</dbReference>
<proteinExistence type="inferred from homology"/>
<dbReference type="InterPro" id="IPR033462">
    <property type="entry name" value="Cache_3-Cache_2"/>
</dbReference>
<dbReference type="GO" id="GO:0004888">
    <property type="term" value="F:transmembrane signaling receptor activity"/>
    <property type="evidence" value="ECO:0007669"/>
    <property type="project" value="InterPro"/>
</dbReference>
<dbReference type="PROSITE" id="PS50192">
    <property type="entry name" value="T_SNARE"/>
    <property type="match status" value="1"/>
</dbReference>
<accession>A0A1M5RS92</accession>
<name>A0A1M5RS92_9GAMM</name>
<dbReference type="InterPro" id="IPR000727">
    <property type="entry name" value="T_SNARE_dom"/>
</dbReference>
<evidence type="ECO:0000313" key="10">
    <source>
        <dbReference type="EMBL" id="SHH28663.1"/>
    </source>
</evidence>
<feature type="transmembrane region" description="Helical" evidence="6">
    <location>
        <begin position="12"/>
        <end position="32"/>
    </location>
</feature>
<evidence type="ECO:0000256" key="3">
    <source>
        <dbReference type="ARBA" id="ARBA00023224"/>
    </source>
</evidence>
<dbReference type="PANTHER" id="PTHR32089:SF74">
    <property type="entry name" value="METHYL-ACCEPTING CHEMOTAXIS PROTEIN AER"/>
    <property type="match status" value="1"/>
</dbReference>
<feature type="domain" description="HAMP" evidence="9">
    <location>
        <begin position="334"/>
        <end position="389"/>
    </location>
</feature>
<dbReference type="SMART" id="SM00283">
    <property type="entry name" value="MA"/>
    <property type="match status" value="1"/>
</dbReference>
<feature type="domain" description="T-SNARE coiled-coil homology" evidence="8">
    <location>
        <begin position="581"/>
        <end position="643"/>
    </location>
</feature>
<dbReference type="FunFam" id="1.10.287.950:FF:000001">
    <property type="entry name" value="Methyl-accepting chemotaxis sensory transducer"/>
    <property type="match status" value="1"/>
</dbReference>
<dbReference type="GO" id="GO:0006935">
    <property type="term" value="P:chemotaxis"/>
    <property type="evidence" value="ECO:0007669"/>
    <property type="project" value="InterPro"/>
</dbReference>
<keyword evidence="2" id="KW-1003">Cell membrane</keyword>
<evidence type="ECO:0000259" key="9">
    <source>
        <dbReference type="PROSITE" id="PS50885"/>
    </source>
</evidence>
<dbReference type="AlphaFoldDB" id="A0A1M5RS92"/>
<sequence length="666" mass="71136">MSFNHWRLGRQIGVLAMAGTLLIMALAGALAFRMTADTLRQTNLDAGQDQLTAMASLLDSQYQTQISLAHHNARLFAEMFHHQFDLSGRTVTMQGATAPELRQGNRAVNGIVAQVDRFANITGGTATVFVRDGDDFTRITTSLRKQDGSRATGTQLGAAHPALDGLLSGERYEGHATLFGRRYITIYDPIVDANQQVIGALYIGQDVSDSFDQIGQTLANLTIVESGYFTLLRSDGSMLFHPGGLSHSDELRNDNGQPVLGGWLGNQATQTEQEIQQQDWSIDAVRIAGPDWLLAALVPTDELDQALDGVRNGMALLVLVASIALSVMVGAVLTVRLRPLQELNEQLAAIGQGDLTAELADDNSNSDNETHRIRANVAIMVQQLRSLLSELQRSALQLESASAGLKQSAQVNGEGAADLMRQTDQIATAMEEMSSSVREVARHAVTSAEQSQHVSDATAEGDQQVDKVILEMDSLAESLNQGSQAIDKVERESEAINQVVKVINEIADQTNLLALNAAIEAARAGDQGRGFAVVAEEVRALAQRTQVSTTEIGTTIEQLQSRTQHAVEQMASSLAVSQHSSSLSRQAGEALSTINQGVSQVASNAGSIASAAEQQGAVADEIASNLSDITDLARQGEQAAGQTVDAADDLNSLAASLKAQLQRFRL</sequence>
<evidence type="ECO:0000256" key="1">
    <source>
        <dbReference type="ARBA" id="ARBA00004429"/>
    </source>
</evidence>
<comment type="subcellular location">
    <subcellularLocation>
        <location evidence="1">Cell inner membrane</location>
        <topology evidence="1">Multi-pass membrane protein</topology>
    </subcellularLocation>
</comment>
<dbReference type="InterPro" id="IPR004089">
    <property type="entry name" value="MCPsignal_dom"/>
</dbReference>
<dbReference type="RefSeq" id="WP_067659021.1">
    <property type="nucleotide sequence ID" value="NZ_FQXG01000002.1"/>
</dbReference>
<keyword evidence="3 5" id="KW-0807">Transducer</keyword>
<evidence type="ECO:0000256" key="6">
    <source>
        <dbReference type="SAM" id="Phobius"/>
    </source>
</evidence>
<keyword evidence="11" id="KW-1185">Reference proteome</keyword>
<dbReference type="PROSITE" id="PS50111">
    <property type="entry name" value="CHEMOTAXIS_TRANSDUC_2"/>
    <property type="match status" value="1"/>
</dbReference>
<keyword evidence="6" id="KW-0812">Transmembrane</keyword>
<dbReference type="PROSITE" id="PS50885">
    <property type="entry name" value="HAMP"/>
    <property type="match status" value="1"/>
</dbReference>
<protein>
    <submittedName>
        <fullName evidence="10">Methyl-accepting chemotaxis protein</fullName>
    </submittedName>
</protein>
<organism evidence="10 11">
    <name type="scientific">Ferrimonas marina</name>
    <dbReference type="NCBI Taxonomy" id="299255"/>
    <lineage>
        <taxon>Bacteria</taxon>
        <taxon>Pseudomonadati</taxon>
        <taxon>Pseudomonadota</taxon>
        <taxon>Gammaproteobacteria</taxon>
        <taxon>Alteromonadales</taxon>
        <taxon>Ferrimonadaceae</taxon>
        <taxon>Ferrimonas</taxon>
    </lineage>
</organism>
<dbReference type="CDD" id="cd18774">
    <property type="entry name" value="PDC2_HK_sensor"/>
    <property type="match status" value="1"/>
</dbReference>
<feature type="transmembrane region" description="Helical" evidence="6">
    <location>
        <begin position="314"/>
        <end position="335"/>
    </location>
</feature>
<dbReference type="PRINTS" id="PR00260">
    <property type="entry name" value="CHEMTRNSDUCR"/>
</dbReference>
<dbReference type="OrthoDB" id="9763018at2"/>
<dbReference type="PANTHER" id="PTHR32089">
    <property type="entry name" value="METHYL-ACCEPTING CHEMOTAXIS PROTEIN MCPB"/>
    <property type="match status" value="1"/>
</dbReference>
<evidence type="ECO:0000256" key="5">
    <source>
        <dbReference type="PROSITE-ProRule" id="PRU00284"/>
    </source>
</evidence>
<dbReference type="InterPro" id="IPR003660">
    <property type="entry name" value="HAMP_dom"/>
</dbReference>
<keyword evidence="2" id="KW-0997">Cell inner membrane</keyword>
<evidence type="ECO:0000259" key="8">
    <source>
        <dbReference type="PROSITE" id="PS50192"/>
    </source>
</evidence>
<dbReference type="GO" id="GO:0005886">
    <property type="term" value="C:plasma membrane"/>
    <property type="evidence" value="ECO:0007669"/>
    <property type="project" value="UniProtKB-SubCell"/>
</dbReference>
<dbReference type="SUPFAM" id="SSF58104">
    <property type="entry name" value="Methyl-accepting chemotaxis protein (MCP) signaling domain"/>
    <property type="match status" value="1"/>
</dbReference>
<dbReference type="STRING" id="299255.SAMN02745129_1714"/>
<keyword evidence="6" id="KW-0472">Membrane</keyword>
<dbReference type="CDD" id="cd11386">
    <property type="entry name" value="MCP_signal"/>
    <property type="match status" value="1"/>
</dbReference>
<dbReference type="InterPro" id="IPR004090">
    <property type="entry name" value="Chemotax_Me-accpt_rcpt"/>
</dbReference>
<evidence type="ECO:0000256" key="4">
    <source>
        <dbReference type="ARBA" id="ARBA00029447"/>
    </source>
</evidence>
<reference evidence="11" key="1">
    <citation type="submission" date="2016-11" db="EMBL/GenBank/DDBJ databases">
        <authorList>
            <person name="Varghese N."/>
            <person name="Submissions S."/>
        </authorList>
    </citation>
    <scope>NUCLEOTIDE SEQUENCE [LARGE SCALE GENOMIC DNA]</scope>
    <source>
        <strain evidence="11">DSM 16917</strain>
    </source>
</reference>
<evidence type="ECO:0000259" key="7">
    <source>
        <dbReference type="PROSITE" id="PS50111"/>
    </source>
</evidence>
<dbReference type="Pfam" id="PF00015">
    <property type="entry name" value="MCPsignal"/>
    <property type="match status" value="1"/>
</dbReference>
<dbReference type="Gene3D" id="1.10.287.950">
    <property type="entry name" value="Methyl-accepting chemotaxis protein"/>
    <property type="match status" value="1"/>
</dbReference>
<dbReference type="SUPFAM" id="SSF103190">
    <property type="entry name" value="Sensory domain-like"/>
    <property type="match status" value="1"/>
</dbReference>
<gene>
    <name evidence="10" type="ORF">SAMN02745129_1714</name>
</gene>
<dbReference type="Gene3D" id="3.30.450.20">
    <property type="entry name" value="PAS domain"/>
    <property type="match status" value="1"/>
</dbReference>
<comment type="similarity">
    <text evidence="4">Belongs to the methyl-accepting chemotaxis (MCP) protein family.</text>
</comment>
<keyword evidence="6" id="KW-1133">Transmembrane helix</keyword>
<dbReference type="Pfam" id="PF17201">
    <property type="entry name" value="Cache_3-Cache_2"/>
    <property type="match status" value="1"/>
</dbReference>
<dbReference type="SMART" id="SM00304">
    <property type="entry name" value="HAMP"/>
    <property type="match status" value="2"/>
</dbReference>
<evidence type="ECO:0000313" key="11">
    <source>
        <dbReference type="Proteomes" id="UP000184268"/>
    </source>
</evidence>
<evidence type="ECO:0000256" key="2">
    <source>
        <dbReference type="ARBA" id="ARBA00022519"/>
    </source>
</evidence>
<feature type="domain" description="Methyl-accepting transducer" evidence="7">
    <location>
        <begin position="394"/>
        <end position="630"/>
    </location>
</feature>
<dbReference type="Proteomes" id="UP000184268">
    <property type="component" value="Unassembled WGS sequence"/>
</dbReference>